<dbReference type="EMBL" id="LMWW01000049">
    <property type="protein sequence ID" value="KUN79147.1"/>
    <property type="molecule type" value="Genomic_DNA"/>
</dbReference>
<dbReference type="AlphaFoldDB" id="A0A101SS49"/>
<gene>
    <name evidence="1" type="ORF">AQJ64_29135</name>
</gene>
<accession>A0A101SS49</accession>
<keyword evidence="2" id="KW-1185">Reference proteome</keyword>
<name>A0A101SS49_9ACTN</name>
<reference evidence="1 2" key="1">
    <citation type="submission" date="2015-10" db="EMBL/GenBank/DDBJ databases">
        <title>Draft genome sequence of Streptomyces griseoruber DSM 40281, type strain for the species Streptomyces griseoruber.</title>
        <authorList>
            <person name="Ruckert C."/>
            <person name="Winkler A."/>
            <person name="Kalinowski J."/>
            <person name="Kampfer P."/>
            <person name="Glaeser S."/>
        </authorList>
    </citation>
    <scope>NUCLEOTIDE SEQUENCE [LARGE SCALE GENOMIC DNA]</scope>
    <source>
        <strain evidence="1 2">DSM 40281</strain>
    </source>
</reference>
<evidence type="ECO:0000313" key="2">
    <source>
        <dbReference type="Proteomes" id="UP000052982"/>
    </source>
</evidence>
<dbReference type="STRING" id="1943.AQJ64_29135"/>
<protein>
    <submittedName>
        <fullName evidence="1">Uncharacterized protein</fullName>
    </submittedName>
</protein>
<dbReference type="Proteomes" id="UP000052982">
    <property type="component" value="Unassembled WGS sequence"/>
</dbReference>
<evidence type="ECO:0000313" key="1">
    <source>
        <dbReference type="EMBL" id="KUN79147.1"/>
    </source>
</evidence>
<organism evidence="1 2">
    <name type="scientific">Streptomyces griseoruber</name>
    <dbReference type="NCBI Taxonomy" id="1943"/>
    <lineage>
        <taxon>Bacteria</taxon>
        <taxon>Bacillati</taxon>
        <taxon>Actinomycetota</taxon>
        <taxon>Actinomycetes</taxon>
        <taxon>Kitasatosporales</taxon>
        <taxon>Streptomycetaceae</taxon>
        <taxon>Streptomyces</taxon>
    </lineage>
</organism>
<sequence length="91" mass="10110">MVADRASYRAVDPYRPDRLVFLPGTRFKVLRVTDGGLGPLVLMRELFPQEPAWGGGTDTCSRLDESTVCERDRLPRGGTGWAGGRWDGRSE</sequence>
<comment type="caution">
    <text evidence="1">The sequence shown here is derived from an EMBL/GenBank/DDBJ whole genome shotgun (WGS) entry which is preliminary data.</text>
</comment>
<proteinExistence type="predicted"/>